<dbReference type="HAMAP" id="MF_00116">
    <property type="entry name" value="dUTPase_bact"/>
    <property type="match status" value="1"/>
</dbReference>
<reference evidence="10 11" key="1">
    <citation type="submission" date="2019-06" db="EMBL/GenBank/DDBJ databases">
        <title>Sequencing the genomes of 1000 actinobacteria strains.</title>
        <authorList>
            <person name="Klenk H.-P."/>
        </authorList>
    </citation>
    <scope>NUCLEOTIDE SEQUENCE [LARGE SCALE GENOMIC DNA]</scope>
    <source>
        <strain evidence="10 11">DSM 44826</strain>
    </source>
</reference>
<dbReference type="PANTHER" id="PTHR11241">
    <property type="entry name" value="DEOXYURIDINE 5'-TRIPHOSPHATE NUCLEOTIDOHYDROLASE"/>
    <property type="match status" value="1"/>
</dbReference>
<sequence>MTTTARPQVDVLIRRLDPELPLPGYAQPGDAGADLVAAVDADLEPGERTVIPTGVAIALPDGYAAFVHPRSGLAARCGVALVNAPGTVDAGYRGEIKVIVVNLDPRERVSFRRGDRIAQLVIQQVEKARFHEVAELPGSARGEGGFGSTGGHAAV</sequence>
<feature type="binding site" evidence="8">
    <location>
        <begin position="70"/>
        <end position="72"/>
    </location>
    <ligand>
        <name>substrate</name>
    </ligand>
</feature>
<gene>
    <name evidence="8" type="primary">dut</name>
    <name evidence="10" type="ORF">FHX73_111337</name>
</gene>
<accession>A0A561UDV8</accession>
<evidence type="ECO:0000256" key="7">
    <source>
        <dbReference type="ARBA" id="ARBA00047686"/>
    </source>
</evidence>
<dbReference type="Pfam" id="PF00692">
    <property type="entry name" value="dUTPase"/>
    <property type="match status" value="1"/>
</dbReference>
<keyword evidence="4 8" id="KW-0378">Hydrolase</keyword>
<feature type="binding site" evidence="8">
    <location>
        <position position="83"/>
    </location>
    <ligand>
        <name>substrate</name>
    </ligand>
</feature>
<comment type="pathway">
    <text evidence="8">Pyrimidine metabolism; dUMP biosynthesis; dUMP from dCTP (dUTP route): step 2/2.</text>
</comment>
<proteinExistence type="inferred from homology"/>
<protein>
    <recommendedName>
        <fullName evidence="8">Deoxyuridine 5'-triphosphate nucleotidohydrolase</fullName>
        <shortName evidence="8">dUTPase</shortName>
        <ecNumber evidence="8">3.6.1.23</ecNumber>
    </recommendedName>
    <alternativeName>
        <fullName evidence="8">dUTP pyrophosphatase</fullName>
    </alternativeName>
</protein>
<evidence type="ECO:0000259" key="9">
    <source>
        <dbReference type="Pfam" id="PF00692"/>
    </source>
</evidence>
<dbReference type="SUPFAM" id="SSF51283">
    <property type="entry name" value="dUTPase-like"/>
    <property type="match status" value="1"/>
</dbReference>
<dbReference type="InterPro" id="IPR008181">
    <property type="entry name" value="dUTPase"/>
</dbReference>
<feature type="binding site" evidence="8">
    <location>
        <begin position="87"/>
        <end position="89"/>
    </location>
    <ligand>
        <name>substrate</name>
    </ligand>
</feature>
<comment type="similarity">
    <text evidence="2 8">Belongs to the dUTPase family.</text>
</comment>
<dbReference type="GO" id="GO:0000287">
    <property type="term" value="F:magnesium ion binding"/>
    <property type="evidence" value="ECO:0007669"/>
    <property type="project" value="UniProtKB-UniRule"/>
</dbReference>
<comment type="caution">
    <text evidence="10">The sequence shown here is derived from an EMBL/GenBank/DDBJ whole genome shotgun (WGS) entry which is preliminary data.</text>
</comment>
<feature type="domain" description="dUTPase-like" evidence="9">
    <location>
        <begin position="21"/>
        <end position="150"/>
    </location>
</feature>
<dbReference type="InterPro" id="IPR036157">
    <property type="entry name" value="dUTPase-like_sf"/>
</dbReference>
<dbReference type="GO" id="GO:0004170">
    <property type="term" value="F:dUTP diphosphatase activity"/>
    <property type="evidence" value="ECO:0007669"/>
    <property type="project" value="UniProtKB-UniRule"/>
</dbReference>
<evidence type="ECO:0000256" key="6">
    <source>
        <dbReference type="ARBA" id="ARBA00023080"/>
    </source>
</evidence>
<dbReference type="Gene3D" id="2.70.40.10">
    <property type="match status" value="1"/>
</dbReference>
<dbReference type="InterPro" id="IPR029054">
    <property type="entry name" value="dUTPase-like"/>
</dbReference>
<dbReference type="EC" id="3.6.1.23" evidence="8"/>
<evidence type="ECO:0000313" key="11">
    <source>
        <dbReference type="Proteomes" id="UP000317940"/>
    </source>
</evidence>
<dbReference type="FunFam" id="2.70.40.10:FF:000008">
    <property type="entry name" value="Deoxyuridine 5'-triphosphate nucleotidohydrolase"/>
    <property type="match status" value="1"/>
</dbReference>
<organism evidence="10 11">
    <name type="scientific">Kitasatospora viridis</name>
    <dbReference type="NCBI Taxonomy" id="281105"/>
    <lineage>
        <taxon>Bacteria</taxon>
        <taxon>Bacillati</taxon>
        <taxon>Actinomycetota</taxon>
        <taxon>Actinomycetes</taxon>
        <taxon>Kitasatosporales</taxon>
        <taxon>Streptomycetaceae</taxon>
        <taxon>Kitasatospora</taxon>
    </lineage>
</organism>
<dbReference type="UniPathway" id="UPA00610">
    <property type="reaction ID" value="UER00666"/>
</dbReference>
<evidence type="ECO:0000313" key="10">
    <source>
        <dbReference type="EMBL" id="TWF97552.1"/>
    </source>
</evidence>
<evidence type="ECO:0000256" key="2">
    <source>
        <dbReference type="ARBA" id="ARBA00006581"/>
    </source>
</evidence>
<keyword evidence="5 8" id="KW-0460">Magnesium</keyword>
<dbReference type="AlphaFoldDB" id="A0A561UDV8"/>
<comment type="catalytic activity">
    <reaction evidence="7 8">
        <text>dUTP + H2O = dUMP + diphosphate + H(+)</text>
        <dbReference type="Rhea" id="RHEA:10248"/>
        <dbReference type="ChEBI" id="CHEBI:15377"/>
        <dbReference type="ChEBI" id="CHEBI:15378"/>
        <dbReference type="ChEBI" id="CHEBI:33019"/>
        <dbReference type="ChEBI" id="CHEBI:61555"/>
        <dbReference type="ChEBI" id="CHEBI:246422"/>
        <dbReference type="EC" id="3.6.1.23"/>
    </reaction>
</comment>
<dbReference type="NCBIfam" id="TIGR00576">
    <property type="entry name" value="dut"/>
    <property type="match status" value="1"/>
</dbReference>
<evidence type="ECO:0000256" key="8">
    <source>
        <dbReference type="HAMAP-Rule" id="MF_00116"/>
    </source>
</evidence>
<keyword evidence="6 8" id="KW-0546">Nucleotide metabolism</keyword>
<comment type="caution">
    <text evidence="8">Lacks conserved residue(s) required for the propagation of feature annotation.</text>
</comment>
<dbReference type="Proteomes" id="UP000317940">
    <property type="component" value="Unassembled WGS sequence"/>
</dbReference>
<evidence type="ECO:0000256" key="5">
    <source>
        <dbReference type="ARBA" id="ARBA00022842"/>
    </source>
</evidence>
<dbReference type="OrthoDB" id="9809956at2"/>
<dbReference type="GO" id="GO:0006226">
    <property type="term" value="P:dUMP biosynthetic process"/>
    <property type="evidence" value="ECO:0007669"/>
    <property type="project" value="UniProtKB-UniRule"/>
</dbReference>
<dbReference type="EMBL" id="VIWT01000001">
    <property type="protein sequence ID" value="TWF97552.1"/>
    <property type="molecule type" value="Genomic_DNA"/>
</dbReference>
<comment type="cofactor">
    <cofactor evidence="1 8">
        <name>Mg(2+)</name>
        <dbReference type="ChEBI" id="CHEBI:18420"/>
    </cofactor>
</comment>
<evidence type="ECO:0000256" key="1">
    <source>
        <dbReference type="ARBA" id="ARBA00001946"/>
    </source>
</evidence>
<dbReference type="InterPro" id="IPR033704">
    <property type="entry name" value="dUTPase_trimeric"/>
</dbReference>
<dbReference type="NCBIfam" id="NF001862">
    <property type="entry name" value="PRK00601.1"/>
    <property type="match status" value="1"/>
</dbReference>
<comment type="function">
    <text evidence="8">This enzyme is involved in nucleotide metabolism: it produces dUMP, the immediate precursor of thymidine nucleotides and it decreases the intracellular concentration of dUTP so that uracil cannot be incorporated into DNA.</text>
</comment>
<keyword evidence="11" id="KW-1185">Reference proteome</keyword>
<dbReference type="CDD" id="cd07557">
    <property type="entry name" value="trimeric_dUTPase"/>
    <property type="match status" value="1"/>
</dbReference>
<keyword evidence="3 8" id="KW-0479">Metal-binding</keyword>
<dbReference type="PANTHER" id="PTHR11241:SF0">
    <property type="entry name" value="DEOXYURIDINE 5'-TRIPHOSPHATE NUCLEOTIDOHYDROLASE"/>
    <property type="match status" value="1"/>
</dbReference>
<evidence type="ECO:0000256" key="3">
    <source>
        <dbReference type="ARBA" id="ARBA00022723"/>
    </source>
</evidence>
<name>A0A561UDV8_9ACTN</name>
<evidence type="ECO:0000256" key="4">
    <source>
        <dbReference type="ARBA" id="ARBA00022801"/>
    </source>
</evidence>
<dbReference type="GO" id="GO:0046081">
    <property type="term" value="P:dUTP catabolic process"/>
    <property type="evidence" value="ECO:0007669"/>
    <property type="project" value="InterPro"/>
</dbReference>